<comment type="similarity">
    <text evidence="1">Belongs to the 'phage' integrase family.</text>
</comment>
<sequence>MENFKRYLELRNYQKRNITKILAMVQEYRNYIERGNLPIKYIIYLKQRKCRNNPEKNISINTINNHLFALKIYKTYQEEILHQDTYLIICRLLKRNHLPIEILSPEEVQHLFENTINIRDKAVLCCLYYLGLRAGEAVGLLLEDVDMKDGKVFIRKSKTGYQREVPIHSKALDIFEEYLKKRTHKGDCFLQGLQGNLTTAGIEFIIEKVAEKSKIKKRIYPHLLRHSIATHLLKNGMELIKVSRFLGHRSLESTQRYTHI</sequence>
<dbReference type="InterPro" id="IPR050090">
    <property type="entry name" value="Tyrosine_recombinase_XerCD"/>
</dbReference>
<keyword evidence="3" id="KW-0233">DNA recombination</keyword>
<dbReference type="Proteomes" id="UP000186106">
    <property type="component" value="Unassembled WGS sequence"/>
</dbReference>
<evidence type="ECO:0000313" key="5">
    <source>
        <dbReference type="EMBL" id="AZA99981.1"/>
    </source>
</evidence>
<dbReference type="GO" id="GO:0003677">
    <property type="term" value="F:DNA binding"/>
    <property type="evidence" value="ECO:0007669"/>
    <property type="project" value="UniProtKB-KW"/>
</dbReference>
<dbReference type="PANTHER" id="PTHR30349:SF41">
    <property type="entry name" value="INTEGRASE_RECOMBINASE PROTEIN MJ0367-RELATED"/>
    <property type="match status" value="1"/>
</dbReference>
<evidence type="ECO:0000256" key="2">
    <source>
        <dbReference type="ARBA" id="ARBA00023125"/>
    </source>
</evidence>
<dbReference type="KEGG" id="cjt:EG359_10255"/>
<dbReference type="Pfam" id="PF00589">
    <property type="entry name" value="Phage_integrase"/>
    <property type="match status" value="1"/>
</dbReference>
<dbReference type="InterPro" id="IPR002104">
    <property type="entry name" value="Integrase_catalytic"/>
</dbReference>
<evidence type="ECO:0000259" key="4">
    <source>
        <dbReference type="PROSITE" id="PS51898"/>
    </source>
</evidence>
<dbReference type="Proteomes" id="UP000279541">
    <property type="component" value="Chromosome"/>
</dbReference>
<dbReference type="EMBL" id="CP033926">
    <property type="protein sequence ID" value="AZB00010.1"/>
    <property type="molecule type" value="Genomic_DNA"/>
</dbReference>
<dbReference type="PANTHER" id="PTHR30349">
    <property type="entry name" value="PHAGE INTEGRASE-RELATED"/>
    <property type="match status" value="1"/>
</dbReference>
<evidence type="ECO:0000313" key="9">
    <source>
        <dbReference type="Proteomes" id="UP000279541"/>
    </source>
</evidence>
<dbReference type="InterPro" id="IPR013762">
    <property type="entry name" value="Integrase-like_cat_sf"/>
</dbReference>
<gene>
    <name evidence="5" type="ORF">EG359_10255</name>
    <name evidence="6" type="ORF">EG359_10410</name>
    <name evidence="7" type="ORF">SAMN05421768_1182</name>
</gene>
<dbReference type="OrthoDB" id="9801717at2"/>
<keyword evidence="9" id="KW-1185">Reference proteome</keyword>
<dbReference type="GO" id="GO:0006310">
    <property type="term" value="P:DNA recombination"/>
    <property type="evidence" value="ECO:0007669"/>
    <property type="project" value="UniProtKB-KW"/>
</dbReference>
<proteinExistence type="inferred from homology"/>
<dbReference type="STRING" id="112234.SAMN05421768_1182"/>
<evidence type="ECO:0000313" key="6">
    <source>
        <dbReference type="EMBL" id="AZB00010.1"/>
    </source>
</evidence>
<organism evidence="7 8">
    <name type="scientific">Chryseobacterium joostei</name>
    <dbReference type="NCBI Taxonomy" id="112234"/>
    <lineage>
        <taxon>Bacteria</taxon>
        <taxon>Pseudomonadati</taxon>
        <taxon>Bacteroidota</taxon>
        <taxon>Flavobacteriia</taxon>
        <taxon>Flavobacteriales</taxon>
        <taxon>Weeksellaceae</taxon>
        <taxon>Chryseobacterium group</taxon>
        <taxon>Chryseobacterium</taxon>
    </lineage>
</organism>
<dbReference type="EMBL" id="CP033926">
    <property type="protein sequence ID" value="AZA99981.1"/>
    <property type="molecule type" value="Genomic_DNA"/>
</dbReference>
<dbReference type="EMBL" id="FTNZ01000018">
    <property type="protein sequence ID" value="SIS63575.1"/>
    <property type="molecule type" value="Genomic_DNA"/>
</dbReference>
<dbReference type="Gene3D" id="1.10.443.10">
    <property type="entry name" value="Intergrase catalytic core"/>
    <property type="match status" value="1"/>
</dbReference>
<evidence type="ECO:0000313" key="7">
    <source>
        <dbReference type="EMBL" id="SIS63575.1"/>
    </source>
</evidence>
<reference evidence="5 9" key="2">
    <citation type="submission" date="2018-11" db="EMBL/GenBank/DDBJ databases">
        <title>Proposal to divide the Flavobacteriaceae and reorganize its genera based on Amino Acid Identity values calculated from whole genome sequences.</title>
        <authorList>
            <person name="Nicholson A.C."/>
            <person name="Gulvik C.A."/>
            <person name="Whitney A.M."/>
            <person name="Humrighouse B.W."/>
            <person name="Bell M."/>
            <person name="Holmes B."/>
            <person name="Steigerwalt A.G."/>
            <person name="Villarma A."/>
            <person name="Sheth M."/>
            <person name="Batra D."/>
            <person name="Pryor J."/>
            <person name="Bernardet J.-F."/>
            <person name="Hugo C."/>
            <person name="Kampfer P."/>
            <person name="Newman J."/>
            <person name="McQuiston J.R."/>
        </authorList>
    </citation>
    <scope>NUCLEOTIDE SEQUENCE [LARGE SCALE GENOMIC DNA]</scope>
    <source>
        <strain evidence="5 9">DSM 16927</strain>
    </source>
</reference>
<dbReference type="GO" id="GO:0015074">
    <property type="term" value="P:DNA integration"/>
    <property type="evidence" value="ECO:0007669"/>
    <property type="project" value="InterPro"/>
</dbReference>
<feature type="domain" description="Tyr recombinase" evidence="4">
    <location>
        <begin position="98"/>
        <end position="260"/>
    </location>
</feature>
<evidence type="ECO:0000256" key="3">
    <source>
        <dbReference type="ARBA" id="ARBA00023172"/>
    </source>
</evidence>
<evidence type="ECO:0000256" key="1">
    <source>
        <dbReference type="ARBA" id="ARBA00008857"/>
    </source>
</evidence>
<dbReference type="PROSITE" id="PS51898">
    <property type="entry name" value="TYR_RECOMBINASE"/>
    <property type="match status" value="1"/>
</dbReference>
<dbReference type="RefSeq" id="WP_076357751.1">
    <property type="nucleotide sequence ID" value="NZ_CP033926.1"/>
</dbReference>
<reference evidence="7 8" key="1">
    <citation type="submission" date="2017-01" db="EMBL/GenBank/DDBJ databases">
        <authorList>
            <person name="Mah S.A."/>
            <person name="Swanson W.J."/>
            <person name="Moy G.W."/>
            <person name="Vacquier V.D."/>
        </authorList>
    </citation>
    <scope>NUCLEOTIDE SEQUENCE [LARGE SCALE GENOMIC DNA]</scope>
    <source>
        <strain evidence="7 8">DSM 16927</strain>
    </source>
</reference>
<protein>
    <submittedName>
        <fullName evidence="7">Integrase/recombinase XerC/integrase/recombinase XerD</fullName>
    </submittedName>
</protein>
<name>A0A1N7KPU7_9FLAO</name>
<dbReference type="SUPFAM" id="SSF56349">
    <property type="entry name" value="DNA breaking-rejoining enzymes"/>
    <property type="match status" value="1"/>
</dbReference>
<keyword evidence="2" id="KW-0238">DNA-binding</keyword>
<dbReference type="AlphaFoldDB" id="A0A1N7KPU7"/>
<dbReference type="InterPro" id="IPR011010">
    <property type="entry name" value="DNA_brk_join_enz"/>
</dbReference>
<accession>A0A1N7KPU7</accession>
<dbReference type="KEGG" id="cjt:EG359_10410"/>
<evidence type="ECO:0000313" key="8">
    <source>
        <dbReference type="Proteomes" id="UP000186106"/>
    </source>
</evidence>